<dbReference type="AlphaFoldDB" id="A0A1M4N9C5"/>
<dbReference type="Pfam" id="PF00496">
    <property type="entry name" value="SBP_bac_5"/>
    <property type="match status" value="1"/>
</dbReference>
<evidence type="ECO:0000256" key="3">
    <source>
        <dbReference type="ARBA" id="ARBA00022729"/>
    </source>
</evidence>
<evidence type="ECO:0000313" key="5">
    <source>
        <dbReference type="EMBL" id="SCM69796.1"/>
    </source>
</evidence>
<dbReference type="EMBL" id="FMJB01000066">
    <property type="protein sequence ID" value="SCM69796.1"/>
    <property type="molecule type" value="Genomic_DNA"/>
</dbReference>
<name>A0A1M4N9C5_9RHOB</name>
<dbReference type="PIRSF" id="PIRSF002741">
    <property type="entry name" value="MppA"/>
    <property type="match status" value="1"/>
</dbReference>
<dbReference type="Proteomes" id="UP000184085">
    <property type="component" value="Unassembled WGS sequence"/>
</dbReference>
<dbReference type="GO" id="GO:0030288">
    <property type="term" value="C:outer membrane-bounded periplasmic space"/>
    <property type="evidence" value="ECO:0007669"/>
    <property type="project" value="TreeGrafter"/>
</dbReference>
<evidence type="ECO:0000256" key="1">
    <source>
        <dbReference type="ARBA" id="ARBA00004418"/>
    </source>
</evidence>
<feature type="domain" description="Solute-binding protein family 5" evidence="4">
    <location>
        <begin position="130"/>
        <end position="540"/>
    </location>
</feature>
<reference evidence="6" key="1">
    <citation type="submission" date="2016-09" db="EMBL/GenBank/DDBJ databases">
        <authorList>
            <person name="Wibberg D."/>
        </authorList>
    </citation>
    <scope>NUCLEOTIDE SEQUENCE [LARGE SCALE GENOMIC DNA]</scope>
</reference>
<evidence type="ECO:0000259" key="4">
    <source>
        <dbReference type="Pfam" id="PF00496"/>
    </source>
</evidence>
<accession>A0A1M4N9C5</accession>
<gene>
    <name evidence="5" type="ORF">KARMA_4038</name>
</gene>
<dbReference type="SUPFAM" id="SSF53850">
    <property type="entry name" value="Periplasmic binding protein-like II"/>
    <property type="match status" value="1"/>
</dbReference>
<dbReference type="GO" id="GO:1904680">
    <property type="term" value="F:peptide transmembrane transporter activity"/>
    <property type="evidence" value="ECO:0007669"/>
    <property type="project" value="TreeGrafter"/>
</dbReference>
<dbReference type="InterPro" id="IPR039424">
    <property type="entry name" value="SBP_5"/>
</dbReference>
<dbReference type="CDD" id="cd08497">
    <property type="entry name" value="MbnE-like"/>
    <property type="match status" value="1"/>
</dbReference>
<dbReference type="Gene3D" id="3.40.190.10">
    <property type="entry name" value="Periplasmic binding protein-like II"/>
    <property type="match status" value="1"/>
</dbReference>
<proteinExistence type="inferred from homology"/>
<dbReference type="PANTHER" id="PTHR30290">
    <property type="entry name" value="PERIPLASMIC BINDING COMPONENT OF ABC TRANSPORTER"/>
    <property type="match status" value="1"/>
</dbReference>
<dbReference type="RefSeq" id="WP_072709816.1">
    <property type="nucleotide sequence ID" value="NZ_FMJB01000066.1"/>
</dbReference>
<evidence type="ECO:0000313" key="6">
    <source>
        <dbReference type="Proteomes" id="UP000184085"/>
    </source>
</evidence>
<dbReference type="InterPro" id="IPR030678">
    <property type="entry name" value="Peptide/Ni-bd"/>
</dbReference>
<keyword evidence="3" id="KW-0732">Signal</keyword>
<comment type="similarity">
    <text evidence="2">Belongs to the bacterial solute-binding protein 5 family.</text>
</comment>
<dbReference type="GO" id="GO:0015833">
    <property type="term" value="P:peptide transport"/>
    <property type="evidence" value="ECO:0007669"/>
    <property type="project" value="TreeGrafter"/>
</dbReference>
<dbReference type="GO" id="GO:0042884">
    <property type="term" value="P:microcin transport"/>
    <property type="evidence" value="ECO:0007669"/>
    <property type="project" value="TreeGrafter"/>
</dbReference>
<dbReference type="Gene3D" id="3.10.105.10">
    <property type="entry name" value="Dipeptide-binding Protein, Domain 3"/>
    <property type="match status" value="1"/>
</dbReference>
<organism evidence="5 6">
    <name type="scientific">Donghicola eburneus</name>
    <dbReference type="NCBI Taxonomy" id="393278"/>
    <lineage>
        <taxon>Bacteria</taxon>
        <taxon>Pseudomonadati</taxon>
        <taxon>Pseudomonadota</taxon>
        <taxon>Alphaproteobacteria</taxon>
        <taxon>Rhodobacterales</taxon>
        <taxon>Roseobacteraceae</taxon>
        <taxon>Donghicola</taxon>
    </lineage>
</organism>
<comment type="subcellular location">
    <subcellularLocation>
        <location evidence="1">Periplasm</location>
    </subcellularLocation>
</comment>
<dbReference type="InterPro" id="IPR000914">
    <property type="entry name" value="SBP_5_dom"/>
</dbReference>
<evidence type="ECO:0000256" key="2">
    <source>
        <dbReference type="ARBA" id="ARBA00005695"/>
    </source>
</evidence>
<dbReference type="PANTHER" id="PTHR30290:SF64">
    <property type="entry name" value="ABC TRANSPORTER PERIPLASMIC BINDING PROTEIN"/>
    <property type="match status" value="1"/>
</dbReference>
<sequence length="641" mass="72550">MRQPLRPRQAAVRSAVRPDPRPMMRQMLWGGLVGLAVLAGASMAKAQEGEGEIISTYGYSFFGELNYPADFQHLDYVNPDAPRGGEIAISADGTFDSMNPYSRKGRAASLSSIPFESLLIGVSDAEEVYYGLLAESLEYPEDKSWVIFNMRPEAKFSDGSPVTAHDVVFSHNLMMEQSLQSYREAVGKRVLGAEVIDDYTVKFTFAPDIPRRSLIDQVGGQPVFSKKWYEETGARLDESRMETGLGSGPYMLESYDINRRVVYKRRDDYWGDHLPINQGRNNFDRIRVEYFADSNAAMEGFKAGAYTFRQENSSRSWATAYDFPNLNDGYVVKEELPNGNVPAAAGFVFNLDKEKLQDIRVREAIGLAYNFEWTNKQVQFGLFQQRTSFWENSPVAAKGLPEGNELALLEKYADVLPEGIQTSEPVMPHTSGDSQLDRRNLRKASRLLEDAGWVAGDDGMRRKDGQVLSLEIIEDSPTFDRIVLPFIENLKALGIDATYNRIDPAQFTNRRRDRDYDMIYTAYGMYEHPSTGLMQQFGSADAAYSLFNPAGLADPGVDALIDEIVAATTLDEIEPATRALDRVFRAKRFLIPTWYNDVYWVAYYDMYGHPDELPRFDLGYLDFWWYDAEKAEKLKDAGVLR</sequence>
<dbReference type="GO" id="GO:0043190">
    <property type="term" value="C:ATP-binding cassette (ABC) transporter complex"/>
    <property type="evidence" value="ECO:0007669"/>
    <property type="project" value="InterPro"/>
</dbReference>
<keyword evidence="6" id="KW-1185">Reference proteome</keyword>
<protein>
    <recommendedName>
        <fullName evidence="4">Solute-binding protein family 5 domain-containing protein</fullName>
    </recommendedName>
</protein>